<dbReference type="FunFam" id="1.20.1540.10:FF:000027">
    <property type="entry name" value="Rhomboid family intramembrane serine protease"/>
    <property type="match status" value="1"/>
</dbReference>
<dbReference type="InterPro" id="IPR035952">
    <property type="entry name" value="Rhomboid-like_sf"/>
</dbReference>
<gene>
    <name evidence="9" type="ordered locus">Tter_2298</name>
</gene>
<evidence type="ECO:0000256" key="6">
    <source>
        <dbReference type="ARBA" id="ARBA00023136"/>
    </source>
</evidence>
<dbReference type="HOGENOM" id="CLU_055068_5_1_0"/>
<evidence type="ECO:0000256" key="5">
    <source>
        <dbReference type="ARBA" id="ARBA00022989"/>
    </source>
</evidence>
<dbReference type="PANTHER" id="PTHR43066:SF26">
    <property type="entry name" value="RHOMBOID PROTEASE GLPG"/>
    <property type="match status" value="1"/>
</dbReference>
<evidence type="ECO:0000313" key="10">
    <source>
        <dbReference type="Proteomes" id="UP000000323"/>
    </source>
</evidence>
<keyword evidence="6 7" id="KW-0472">Membrane</keyword>
<name>D1CHH6_THET1</name>
<dbReference type="Gene3D" id="1.20.1540.10">
    <property type="entry name" value="Rhomboid-like"/>
    <property type="match status" value="1"/>
</dbReference>
<dbReference type="GO" id="GO:0004252">
    <property type="term" value="F:serine-type endopeptidase activity"/>
    <property type="evidence" value="ECO:0007669"/>
    <property type="project" value="InterPro"/>
</dbReference>
<dbReference type="KEGG" id="ttr:Tter_2298"/>
<comment type="subcellular location">
    <subcellularLocation>
        <location evidence="1">Membrane</location>
        <topology evidence="1">Multi-pass membrane protein</topology>
    </subcellularLocation>
</comment>
<feature type="transmembrane region" description="Helical" evidence="7">
    <location>
        <begin position="155"/>
        <end position="176"/>
    </location>
</feature>
<evidence type="ECO:0000256" key="1">
    <source>
        <dbReference type="ARBA" id="ARBA00004141"/>
    </source>
</evidence>
<evidence type="ECO:0000313" key="9">
    <source>
        <dbReference type="EMBL" id="ACZ43197.1"/>
    </source>
</evidence>
<evidence type="ECO:0000256" key="2">
    <source>
        <dbReference type="ARBA" id="ARBA00022475"/>
    </source>
</evidence>
<keyword evidence="2" id="KW-1003">Cell membrane</keyword>
<reference evidence="10" key="1">
    <citation type="journal article" date="2010" name="Stand. Genomic Sci.">
        <title>Complete genome sequence of 'Thermobaculum terrenum' type strain (YNP1).</title>
        <authorList>
            <person name="Kiss H."/>
            <person name="Cleland D."/>
            <person name="Lapidus A."/>
            <person name="Lucas S."/>
            <person name="Glavina Del Rio T."/>
            <person name="Nolan M."/>
            <person name="Tice H."/>
            <person name="Han C."/>
            <person name="Goodwin L."/>
            <person name="Pitluck S."/>
            <person name="Liolios K."/>
            <person name="Ivanova N."/>
            <person name="Mavromatis K."/>
            <person name="Ovchinnikova G."/>
            <person name="Pati A."/>
            <person name="Chen A."/>
            <person name="Palaniappan K."/>
            <person name="Land M."/>
            <person name="Hauser L."/>
            <person name="Chang Y."/>
            <person name="Jeffries C."/>
            <person name="Lu M."/>
            <person name="Brettin T."/>
            <person name="Detter J."/>
            <person name="Goker M."/>
            <person name="Tindall B."/>
            <person name="Beck B."/>
            <person name="McDermott T."/>
            <person name="Woyke T."/>
            <person name="Bristow J."/>
            <person name="Eisen J."/>
            <person name="Markowitz V."/>
            <person name="Hugenholtz P."/>
            <person name="Kyrpides N."/>
            <person name="Klenk H."/>
            <person name="Cheng J."/>
        </authorList>
    </citation>
    <scope>NUCLEOTIDE SEQUENCE [LARGE SCALE GENOMIC DNA]</scope>
    <source>
        <strain evidence="10">ATCC BAA-798 / YNP1</strain>
    </source>
</reference>
<dbReference type="PANTHER" id="PTHR43066">
    <property type="entry name" value="RHOMBOID-RELATED PROTEIN"/>
    <property type="match status" value="1"/>
</dbReference>
<evidence type="ECO:0000256" key="3">
    <source>
        <dbReference type="ARBA" id="ARBA00022519"/>
    </source>
</evidence>
<keyword evidence="5 7" id="KW-1133">Transmembrane helix</keyword>
<feature type="transmembrane region" description="Helical" evidence="7">
    <location>
        <begin position="196"/>
        <end position="212"/>
    </location>
</feature>
<keyword evidence="10" id="KW-1185">Reference proteome</keyword>
<feature type="transmembrane region" description="Helical" evidence="7">
    <location>
        <begin position="101"/>
        <end position="119"/>
    </location>
</feature>
<organism evidence="9 10">
    <name type="scientific">Thermobaculum terrenum (strain ATCC BAA-798 / CCMEE 7001 / YNP1)</name>
    <dbReference type="NCBI Taxonomy" id="525904"/>
    <lineage>
        <taxon>Bacteria</taxon>
        <taxon>Bacillati</taxon>
        <taxon>Chloroflexota</taxon>
        <taxon>Chloroflexia</taxon>
        <taxon>Candidatus Thermobaculales</taxon>
        <taxon>Candidatus Thermobaculaceae</taxon>
        <taxon>Thermobaculum</taxon>
    </lineage>
</organism>
<feature type="transmembrane region" description="Helical" evidence="7">
    <location>
        <begin position="70"/>
        <end position="89"/>
    </location>
</feature>
<feature type="transmembrane region" description="Helical" evidence="7">
    <location>
        <begin position="12"/>
        <end position="30"/>
    </location>
</feature>
<keyword evidence="4 7" id="KW-0812">Transmembrane</keyword>
<dbReference type="Pfam" id="PF01694">
    <property type="entry name" value="Rhomboid"/>
    <property type="match status" value="1"/>
</dbReference>
<dbReference type="OrthoDB" id="9778341at2"/>
<feature type="transmembrane region" description="Helical" evidence="7">
    <location>
        <begin position="125"/>
        <end position="148"/>
    </location>
</feature>
<dbReference type="InterPro" id="IPR022764">
    <property type="entry name" value="Peptidase_S54_rhomboid_dom"/>
</dbReference>
<sequence>MIPIKDTVRAREFPVITAALIAANVLVWALELSLGTRGLEELVWRLGVVPERFLRSPLPFEWVTLLTSQFLHGSWFHLGSNMIALYIFGDNVEDRLGHIKFLLFYLLCGVGAGVTHILLNSSSAVPAIGASGAISGVMAAYLVLFPLARVVTLTFFFFLPLFVEVPAVLWIAIWFLSQLLNGLFSLAVGEVMLGGVAWWAHVGGFLTGLVLARPLSRPAYRYHPDEYWPW</sequence>
<feature type="domain" description="Peptidase S54 rhomboid" evidence="8">
    <location>
        <begin position="60"/>
        <end position="216"/>
    </location>
</feature>
<evidence type="ECO:0000259" key="8">
    <source>
        <dbReference type="Pfam" id="PF01694"/>
    </source>
</evidence>
<dbReference type="eggNOG" id="COG0705">
    <property type="taxonomic scope" value="Bacteria"/>
</dbReference>
<proteinExistence type="predicted"/>
<dbReference type="GO" id="GO:0016020">
    <property type="term" value="C:membrane"/>
    <property type="evidence" value="ECO:0007669"/>
    <property type="project" value="UniProtKB-SubCell"/>
</dbReference>
<dbReference type="EMBL" id="CP001826">
    <property type="protein sequence ID" value="ACZ43197.1"/>
    <property type="molecule type" value="Genomic_DNA"/>
</dbReference>
<accession>D1CHH6</accession>
<evidence type="ECO:0000256" key="7">
    <source>
        <dbReference type="SAM" id="Phobius"/>
    </source>
</evidence>
<dbReference type="RefSeq" id="WP_012876228.1">
    <property type="nucleotide sequence ID" value="NC_013526.1"/>
</dbReference>
<protein>
    <submittedName>
        <fullName evidence="9">Rhomboid family protein</fullName>
    </submittedName>
</protein>
<dbReference type="AlphaFoldDB" id="D1CHH6"/>
<dbReference type="STRING" id="525904.Tter_2298"/>
<dbReference type="Proteomes" id="UP000000323">
    <property type="component" value="Chromosome 2"/>
</dbReference>
<keyword evidence="3" id="KW-0997">Cell inner membrane</keyword>
<dbReference type="SUPFAM" id="SSF144091">
    <property type="entry name" value="Rhomboid-like"/>
    <property type="match status" value="1"/>
</dbReference>
<evidence type="ECO:0000256" key="4">
    <source>
        <dbReference type="ARBA" id="ARBA00022692"/>
    </source>
</evidence>
<dbReference type="MEROPS" id="S54.027"/>